<comment type="similarity">
    <text evidence="5">Belongs to the YicC/YloC family.</text>
</comment>
<evidence type="ECO:0000256" key="4">
    <source>
        <dbReference type="ARBA" id="ARBA00022801"/>
    </source>
</evidence>
<dbReference type="GO" id="GO:0016787">
    <property type="term" value="F:hydrolase activity"/>
    <property type="evidence" value="ECO:0007669"/>
    <property type="project" value="UniProtKB-KW"/>
</dbReference>
<organism evidence="9 10">
    <name type="scientific">Candidatus Thermochlorobacter aerophilus</name>
    <dbReference type="NCBI Taxonomy" id="1868324"/>
    <lineage>
        <taxon>Bacteria</taxon>
        <taxon>Pseudomonadati</taxon>
        <taxon>Chlorobiota</taxon>
        <taxon>Chlorobiia</taxon>
        <taxon>Chlorobiales</taxon>
        <taxon>Candidatus Thermochlorobacteriaceae</taxon>
        <taxon>Candidatus Thermochlorobacter</taxon>
    </lineage>
</organism>
<reference evidence="9 10" key="1">
    <citation type="journal article" date="2011" name="ISME J.">
        <title>Community ecology of hot spring cyanobacterial mats: predominant populations and their functional potential.</title>
        <authorList>
            <person name="Klatt C.G."/>
            <person name="Wood J.M."/>
            <person name="Rusch D.B."/>
            <person name="Bateson M.M."/>
            <person name="Hamamura N."/>
            <person name="Heidelberg J.F."/>
            <person name="Grossman A.R."/>
            <person name="Bhaya D."/>
            <person name="Cohan F.M."/>
            <person name="Kuhl M."/>
            <person name="Bryant D.A."/>
            <person name="Ward D.M."/>
        </authorList>
    </citation>
    <scope>NUCLEOTIDE SEQUENCE [LARGE SCALE GENOMIC DNA]</scope>
    <source>
        <strain evidence="9">OS</strain>
    </source>
</reference>
<accession>A0A395M3H7</accession>
<evidence type="ECO:0000256" key="6">
    <source>
        <dbReference type="SAM" id="Coils"/>
    </source>
</evidence>
<dbReference type="Proteomes" id="UP000266389">
    <property type="component" value="Unassembled WGS sequence"/>
</dbReference>
<comment type="caution">
    <text evidence="9">The sequence shown here is derived from an EMBL/GenBank/DDBJ whole genome shotgun (WGS) entry which is preliminary data.</text>
</comment>
<dbReference type="InterPro" id="IPR013551">
    <property type="entry name" value="YicC-like_C"/>
</dbReference>
<dbReference type="AlphaFoldDB" id="A0A395M3H7"/>
<proteinExistence type="inferred from homology"/>
<keyword evidence="6" id="KW-0175">Coiled coil</keyword>
<evidence type="ECO:0000256" key="1">
    <source>
        <dbReference type="ARBA" id="ARBA00001968"/>
    </source>
</evidence>
<comment type="cofactor">
    <cofactor evidence="1">
        <name>a divalent metal cation</name>
        <dbReference type="ChEBI" id="CHEBI:60240"/>
    </cofactor>
</comment>
<dbReference type="NCBIfam" id="TIGR00255">
    <property type="entry name" value="YicC/YloC family endoribonuclease"/>
    <property type="match status" value="1"/>
</dbReference>
<name>A0A395M3H7_9BACT</name>
<feature type="coiled-coil region" evidence="6">
    <location>
        <begin position="150"/>
        <end position="199"/>
    </location>
</feature>
<gene>
    <name evidence="9" type="ORF">D0433_00995</name>
</gene>
<evidence type="ECO:0000313" key="9">
    <source>
        <dbReference type="EMBL" id="RFM25231.1"/>
    </source>
</evidence>
<dbReference type="Pfam" id="PF03755">
    <property type="entry name" value="YicC-like_N"/>
    <property type="match status" value="1"/>
</dbReference>
<dbReference type="Pfam" id="PF08340">
    <property type="entry name" value="YicC-like_C"/>
    <property type="match status" value="1"/>
</dbReference>
<evidence type="ECO:0000256" key="3">
    <source>
        <dbReference type="ARBA" id="ARBA00022759"/>
    </source>
</evidence>
<evidence type="ECO:0000313" key="10">
    <source>
        <dbReference type="Proteomes" id="UP000266389"/>
    </source>
</evidence>
<keyword evidence="4" id="KW-0378">Hydrolase</keyword>
<keyword evidence="3" id="KW-0255">Endonuclease</keyword>
<dbReference type="InterPro" id="IPR005229">
    <property type="entry name" value="YicC/YloC-like"/>
</dbReference>
<evidence type="ECO:0000256" key="5">
    <source>
        <dbReference type="ARBA" id="ARBA00035648"/>
    </source>
</evidence>
<dbReference type="InterPro" id="IPR013527">
    <property type="entry name" value="YicC-like_N"/>
</dbReference>
<evidence type="ECO:0000259" key="8">
    <source>
        <dbReference type="Pfam" id="PF08340"/>
    </source>
</evidence>
<feature type="domain" description="Endoribonuclease YicC-like N-terminal" evidence="7">
    <location>
        <begin position="2"/>
        <end position="157"/>
    </location>
</feature>
<protein>
    <submittedName>
        <fullName evidence="9">YicC family protein</fullName>
    </submittedName>
</protein>
<keyword evidence="2" id="KW-0540">Nuclease</keyword>
<dbReference type="PANTHER" id="PTHR30636:SF3">
    <property type="entry name" value="UPF0701 PROTEIN YICC"/>
    <property type="match status" value="1"/>
</dbReference>
<evidence type="ECO:0000259" key="7">
    <source>
        <dbReference type="Pfam" id="PF03755"/>
    </source>
</evidence>
<feature type="domain" description="Endoribonuclease YicC-like C-terminal" evidence="8">
    <location>
        <begin position="175"/>
        <end position="294"/>
    </location>
</feature>
<sequence length="294" mass="33964">MIESMTGYGRGEYAENGLRAIAEIRSINSRFVEISVKLPREFSAREFEARELVRKELQRGKISVSVQLERDASAPLPVRIKPEVIKSYVSLLHAIKEAAGITSPITLDHLLKFSDMFESVQEEPELAEREWQVICKAITHAVQAVREMRRKEGEELRRDFEARIARIEQTLDYISDLSAKTIEATREKLRARVREILADDSKVSRERLELEIVLLADKADITEECVRFRSHNKFFLETLHQYDAPGRRLSFLLQEQNREANTIAAKSQNAEISQAVVFLKEELEKIREQVQNIE</sequence>
<dbReference type="PANTHER" id="PTHR30636">
    <property type="entry name" value="UPF0701 PROTEIN YICC"/>
    <property type="match status" value="1"/>
</dbReference>
<evidence type="ECO:0000256" key="2">
    <source>
        <dbReference type="ARBA" id="ARBA00022722"/>
    </source>
</evidence>
<dbReference type="GO" id="GO:0004521">
    <property type="term" value="F:RNA endonuclease activity"/>
    <property type="evidence" value="ECO:0007669"/>
    <property type="project" value="InterPro"/>
</dbReference>
<dbReference type="EMBL" id="PHFL01000007">
    <property type="protein sequence ID" value="RFM25231.1"/>
    <property type="molecule type" value="Genomic_DNA"/>
</dbReference>